<keyword evidence="11" id="KW-1133">Transmembrane helix</keyword>
<dbReference type="GO" id="GO:0009252">
    <property type="term" value="P:peptidoglycan biosynthetic process"/>
    <property type="evidence" value="ECO:0007669"/>
    <property type="project" value="UniProtKB-UniRule"/>
</dbReference>
<comment type="similarity">
    <text evidence="10">Belongs to the glycosyltransferase 28 family. MurG subfamily.</text>
</comment>
<evidence type="ECO:0000259" key="13">
    <source>
        <dbReference type="Pfam" id="PF04101"/>
    </source>
</evidence>
<keyword evidence="5 10" id="KW-0133">Cell shape</keyword>
<feature type="binding site" evidence="10">
    <location>
        <position position="183"/>
    </location>
    <ligand>
        <name>UDP-N-acetyl-alpha-D-glucosamine</name>
        <dbReference type="ChEBI" id="CHEBI:57705"/>
    </ligand>
</feature>
<evidence type="ECO:0000259" key="12">
    <source>
        <dbReference type="Pfam" id="PF03033"/>
    </source>
</evidence>
<keyword evidence="11" id="KW-0812">Transmembrane</keyword>
<dbReference type="GO" id="GO:0005886">
    <property type="term" value="C:plasma membrane"/>
    <property type="evidence" value="ECO:0007669"/>
    <property type="project" value="UniProtKB-SubCell"/>
</dbReference>
<feature type="domain" description="Glycosyltransferase family 28 N-terminal" evidence="12">
    <location>
        <begin position="42"/>
        <end position="161"/>
    </location>
</feature>
<keyword evidence="3 10" id="KW-0328">Glycosyltransferase</keyword>
<dbReference type="AlphaFoldDB" id="A0A2G9YZD5"/>
<comment type="subcellular location">
    <subcellularLocation>
        <location evidence="10">Cell membrane</location>
        <topology evidence="10">Peripheral membrane protein</topology>
        <orientation evidence="10">Cytoplasmic side</orientation>
    </subcellularLocation>
</comment>
<dbReference type="InterPro" id="IPR004276">
    <property type="entry name" value="GlycoTrans_28_N"/>
</dbReference>
<keyword evidence="6 10" id="KW-0573">Peptidoglycan synthesis</keyword>
<comment type="function">
    <text evidence="10">Cell wall formation. Catalyzes the transfer of a GlcNAc subunit on undecaprenyl-pyrophosphoryl-MurNAc-pentapeptide (lipid intermediate I) to form undecaprenyl-pyrophosphoryl-MurNAc-(pentapeptide)GlcNAc (lipid intermediate II).</text>
</comment>
<keyword evidence="7 10" id="KW-0472">Membrane</keyword>
<keyword evidence="8 10" id="KW-0131">Cell cycle</keyword>
<dbReference type="Gene3D" id="3.40.50.2000">
    <property type="entry name" value="Glycogen Phosphorylase B"/>
    <property type="match status" value="2"/>
</dbReference>
<evidence type="ECO:0000313" key="14">
    <source>
        <dbReference type="EMBL" id="PIP24624.1"/>
    </source>
</evidence>
<comment type="caution">
    <text evidence="14">The sequence shown here is derived from an EMBL/GenBank/DDBJ whole genome shotgun (WGS) entry which is preliminary data.</text>
</comment>
<evidence type="ECO:0000256" key="3">
    <source>
        <dbReference type="ARBA" id="ARBA00022676"/>
    </source>
</evidence>
<dbReference type="SUPFAM" id="SSF53756">
    <property type="entry name" value="UDP-Glycosyltransferase/glycogen phosphorylase"/>
    <property type="match status" value="1"/>
</dbReference>
<evidence type="ECO:0000256" key="5">
    <source>
        <dbReference type="ARBA" id="ARBA00022960"/>
    </source>
</evidence>
<keyword evidence="9 10" id="KW-0961">Cell wall biogenesis/degradation</keyword>
<comment type="pathway">
    <text evidence="10">Cell wall biogenesis; peptidoglycan biosynthesis.</text>
</comment>
<evidence type="ECO:0000256" key="11">
    <source>
        <dbReference type="SAM" id="Phobius"/>
    </source>
</evidence>
<dbReference type="Pfam" id="PF03033">
    <property type="entry name" value="Glyco_transf_28"/>
    <property type="match status" value="1"/>
</dbReference>
<dbReference type="EMBL" id="PCRR01000024">
    <property type="protein sequence ID" value="PIP24624.1"/>
    <property type="molecule type" value="Genomic_DNA"/>
</dbReference>
<evidence type="ECO:0000256" key="2">
    <source>
        <dbReference type="ARBA" id="ARBA00022618"/>
    </source>
</evidence>
<dbReference type="PANTHER" id="PTHR21015:SF27">
    <property type="entry name" value="UDP-N-ACETYLGLUCOSAMINE--N-ACETYLMURAMYL-(PENTAPEPTIDE) PYROPHOSPHORYL-UNDECAPRENOL N-ACETYLGLUCOSAMINE TRANSFERASE"/>
    <property type="match status" value="1"/>
</dbReference>
<dbReference type="GO" id="GO:0051301">
    <property type="term" value="P:cell division"/>
    <property type="evidence" value="ECO:0007669"/>
    <property type="project" value="UniProtKB-KW"/>
</dbReference>
<gene>
    <name evidence="10" type="primary">murG</name>
    <name evidence="14" type="ORF">COX33_00935</name>
</gene>
<dbReference type="CDD" id="cd03785">
    <property type="entry name" value="GT28_MurG"/>
    <property type="match status" value="1"/>
</dbReference>
<feature type="binding site" evidence="10">
    <location>
        <begin position="10"/>
        <end position="12"/>
    </location>
    <ligand>
        <name>UDP-N-acetyl-alpha-D-glucosamine</name>
        <dbReference type="ChEBI" id="CHEBI:57705"/>
    </ligand>
</feature>
<keyword evidence="4 10" id="KW-0808">Transferase</keyword>
<evidence type="ECO:0000256" key="1">
    <source>
        <dbReference type="ARBA" id="ARBA00022475"/>
    </source>
</evidence>
<evidence type="ECO:0000256" key="6">
    <source>
        <dbReference type="ARBA" id="ARBA00022984"/>
    </source>
</evidence>
<sequence length="386" mass="43619">MKIVFTGGGTGGHILPIIGITREIRRIYQKEDRGDLREGGGGIGVKFFYLGPKDEFSSILLSQEGIKVKTILAGKIRRYLGWKSFLQNLVDILFKIPIGIIYSFFYLFFLAPDLIFSKGGFGSLPGAVAGWILRVPIFLHESDITPGLANRFISRLALEIFVSFPRTEYFKPSKIILVGNPIRREILESKKEEAKEFFKLIGQKAVILILGGSQGAQRINDKILEIFPEFLKNFEIIHQCGEKNFKEVRAEARVMITPDLEKYYHLFPFLKEEELRRAYQASDLIVSRAGSGSIFEIAAVGKPSILIPLPEAAQNHQIKNAYSYAENGASIVIEESNFTSHFFLEKLKYLFSHPSELEKMAEKAREFSKPQAAKIIANYLIESLTK</sequence>
<organism evidence="14 15">
    <name type="scientific">Candidatus Nealsonbacteria bacterium CG23_combo_of_CG06-09_8_20_14_all_36_125</name>
    <dbReference type="NCBI Taxonomy" id="1974719"/>
    <lineage>
        <taxon>Bacteria</taxon>
        <taxon>Candidatus Nealsoniibacteriota</taxon>
    </lineage>
</organism>
<dbReference type="EC" id="2.4.1.227" evidence="10"/>
<dbReference type="GO" id="GO:0071555">
    <property type="term" value="P:cell wall organization"/>
    <property type="evidence" value="ECO:0007669"/>
    <property type="project" value="UniProtKB-KW"/>
</dbReference>
<evidence type="ECO:0000313" key="15">
    <source>
        <dbReference type="Proteomes" id="UP000237258"/>
    </source>
</evidence>
<evidence type="ECO:0000256" key="4">
    <source>
        <dbReference type="ARBA" id="ARBA00022679"/>
    </source>
</evidence>
<dbReference type="GO" id="GO:0051991">
    <property type="term" value="F:UDP-N-acetyl-D-glucosamine:N-acetylmuramoyl-L-alanyl-D-glutamyl-meso-2,6-diaminopimelyl-D-alanyl-D-alanine-diphosphoundecaprenol 4-beta-N-acetylglucosaminlytransferase activity"/>
    <property type="evidence" value="ECO:0007669"/>
    <property type="project" value="RHEA"/>
</dbReference>
<keyword evidence="2 10" id="KW-0132">Cell division</keyword>
<feature type="transmembrane region" description="Helical" evidence="11">
    <location>
        <begin position="85"/>
        <end position="109"/>
    </location>
</feature>
<dbReference type="InterPro" id="IPR006009">
    <property type="entry name" value="GlcNAc_MurG"/>
</dbReference>
<dbReference type="InterPro" id="IPR007235">
    <property type="entry name" value="Glyco_trans_28_C"/>
</dbReference>
<feature type="binding site" evidence="10">
    <location>
        <position position="317"/>
    </location>
    <ligand>
        <name>UDP-N-acetyl-alpha-D-glucosamine</name>
        <dbReference type="ChEBI" id="CHEBI:57705"/>
    </ligand>
</feature>
<dbReference type="UniPathway" id="UPA00219"/>
<comment type="caution">
    <text evidence="10">Lacks conserved residue(s) required for the propagation of feature annotation.</text>
</comment>
<proteinExistence type="inferred from homology"/>
<dbReference type="GO" id="GO:0008360">
    <property type="term" value="P:regulation of cell shape"/>
    <property type="evidence" value="ECO:0007669"/>
    <property type="project" value="UniProtKB-KW"/>
</dbReference>
<accession>A0A2G9YZD5</accession>
<dbReference type="GO" id="GO:0005975">
    <property type="term" value="P:carbohydrate metabolic process"/>
    <property type="evidence" value="ECO:0007669"/>
    <property type="project" value="InterPro"/>
</dbReference>
<protein>
    <recommendedName>
        <fullName evidence="10">UDP-N-acetylglucosamine--N-acetylmuramyl-(pentapeptide) pyrophosphoryl-undecaprenol N-acetylglucosamine transferase</fullName>
        <ecNumber evidence="10">2.4.1.227</ecNumber>
    </recommendedName>
    <alternativeName>
        <fullName evidence="10">Undecaprenyl-PP-MurNAc-pentapeptide-UDPGlcNAc GlcNAc transferase</fullName>
    </alternativeName>
</protein>
<feature type="domain" description="Glycosyl transferase family 28 C-terminal" evidence="13">
    <location>
        <begin position="206"/>
        <end position="374"/>
    </location>
</feature>
<dbReference type="Proteomes" id="UP000237258">
    <property type="component" value="Unassembled WGS sequence"/>
</dbReference>
<evidence type="ECO:0000256" key="10">
    <source>
        <dbReference type="HAMAP-Rule" id="MF_00033"/>
    </source>
</evidence>
<dbReference type="HAMAP" id="MF_00033">
    <property type="entry name" value="MurG"/>
    <property type="match status" value="1"/>
</dbReference>
<keyword evidence="1 10" id="KW-1003">Cell membrane</keyword>
<evidence type="ECO:0000256" key="7">
    <source>
        <dbReference type="ARBA" id="ARBA00023136"/>
    </source>
</evidence>
<name>A0A2G9YZD5_9BACT</name>
<dbReference type="Pfam" id="PF04101">
    <property type="entry name" value="Glyco_tran_28_C"/>
    <property type="match status" value="1"/>
</dbReference>
<comment type="catalytic activity">
    <reaction evidence="10">
        <text>di-trans,octa-cis-undecaprenyl diphospho-N-acetyl-alpha-D-muramoyl-L-alanyl-D-glutamyl-meso-2,6-diaminopimeloyl-D-alanyl-D-alanine + UDP-N-acetyl-alpha-D-glucosamine = di-trans,octa-cis-undecaprenyl diphospho-[N-acetyl-alpha-D-glucosaminyl-(1-&gt;4)]-N-acetyl-alpha-D-muramoyl-L-alanyl-D-glutamyl-meso-2,6-diaminopimeloyl-D-alanyl-D-alanine + UDP + H(+)</text>
        <dbReference type="Rhea" id="RHEA:31227"/>
        <dbReference type="ChEBI" id="CHEBI:15378"/>
        <dbReference type="ChEBI" id="CHEBI:57705"/>
        <dbReference type="ChEBI" id="CHEBI:58223"/>
        <dbReference type="ChEBI" id="CHEBI:61387"/>
        <dbReference type="ChEBI" id="CHEBI:61388"/>
        <dbReference type="EC" id="2.4.1.227"/>
    </reaction>
</comment>
<feature type="binding site" evidence="10">
    <location>
        <position position="213"/>
    </location>
    <ligand>
        <name>UDP-N-acetyl-alpha-D-glucosamine</name>
        <dbReference type="ChEBI" id="CHEBI:57705"/>
    </ligand>
</feature>
<reference evidence="14 15" key="1">
    <citation type="submission" date="2017-09" db="EMBL/GenBank/DDBJ databases">
        <title>Depth-based differentiation of microbial function through sediment-hosted aquifers and enrichment of novel symbionts in the deep terrestrial subsurface.</title>
        <authorList>
            <person name="Probst A.J."/>
            <person name="Ladd B."/>
            <person name="Jarett J.K."/>
            <person name="Geller-Mcgrath D.E."/>
            <person name="Sieber C.M."/>
            <person name="Emerson J.B."/>
            <person name="Anantharaman K."/>
            <person name="Thomas B.C."/>
            <person name="Malmstrom R."/>
            <person name="Stieglmeier M."/>
            <person name="Klingl A."/>
            <person name="Woyke T."/>
            <person name="Ryan C.M."/>
            <person name="Banfield J.F."/>
        </authorList>
    </citation>
    <scope>NUCLEOTIDE SEQUENCE [LARGE SCALE GENOMIC DNA]</scope>
    <source>
        <strain evidence="14">CG23_combo_of_CG06-09_8_20_14_all_36_125</strain>
    </source>
</reference>
<evidence type="ECO:0000256" key="9">
    <source>
        <dbReference type="ARBA" id="ARBA00023316"/>
    </source>
</evidence>
<dbReference type="PANTHER" id="PTHR21015">
    <property type="entry name" value="UDP-N-ACETYLGLUCOSAMINE--N-ACETYLMURAMYL-(PENTAPEPTIDE) PYROPHOSPHORYL-UNDECAPRENOL N-ACETYLGLUCOSAMINE TRANSFERASE 1"/>
    <property type="match status" value="1"/>
</dbReference>
<evidence type="ECO:0000256" key="8">
    <source>
        <dbReference type="ARBA" id="ARBA00023306"/>
    </source>
</evidence>
<dbReference type="GO" id="GO:0050511">
    <property type="term" value="F:undecaprenyldiphospho-muramoylpentapeptide beta-N-acetylglucosaminyltransferase activity"/>
    <property type="evidence" value="ECO:0007669"/>
    <property type="project" value="UniProtKB-UniRule"/>
</dbReference>